<name>A0A2P2QIX6_RHIMU</name>
<reference evidence="1" key="1">
    <citation type="submission" date="2018-02" db="EMBL/GenBank/DDBJ databases">
        <title>Rhizophora mucronata_Transcriptome.</title>
        <authorList>
            <person name="Meera S.P."/>
            <person name="Sreeshan A."/>
            <person name="Augustine A."/>
        </authorList>
    </citation>
    <scope>NUCLEOTIDE SEQUENCE</scope>
    <source>
        <tissue evidence="1">Leaf</tissue>
    </source>
</reference>
<proteinExistence type="predicted"/>
<dbReference type="EMBL" id="GGEC01086381">
    <property type="protein sequence ID" value="MBX66865.1"/>
    <property type="molecule type" value="Transcribed_RNA"/>
</dbReference>
<organism evidence="1">
    <name type="scientific">Rhizophora mucronata</name>
    <name type="common">Asiatic mangrove</name>
    <dbReference type="NCBI Taxonomy" id="61149"/>
    <lineage>
        <taxon>Eukaryota</taxon>
        <taxon>Viridiplantae</taxon>
        <taxon>Streptophyta</taxon>
        <taxon>Embryophyta</taxon>
        <taxon>Tracheophyta</taxon>
        <taxon>Spermatophyta</taxon>
        <taxon>Magnoliopsida</taxon>
        <taxon>eudicotyledons</taxon>
        <taxon>Gunneridae</taxon>
        <taxon>Pentapetalae</taxon>
        <taxon>rosids</taxon>
        <taxon>fabids</taxon>
        <taxon>Malpighiales</taxon>
        <taxon>Rhizophoraceae</taxon>
        <taxon>Rhizophora</taxon>
    </lineage>
</organism>
<sequence>MIENILSQAFFGCNFKILGSVCFDKLCCIANAFFLMHHVGIWHGEVNCNVGN</sequence>
<evidence type="ECO:0000313" key="1">
    <source>
        <dbReference type="EMBL" id="MBX66865.1"/>
    </source>
</evidence>
<protein>
    <submittedName>
        <fullName evidence="1">Uncharacterized protein</fullName>
    </submittedName>
</protein>
<dbReference type="AlphaFoldDB" id="A0A2P2QIX6"/>
<accession>A0A2P2QIX6</accession>